<accession>A0A3S4GN47</accession>
<dbReference type="EMBL" id="UZWE01000029">
    <property type="protein sequence ID" value="VDS08603.1"/>
    <property type="molecule type" value="Genomic_DNA"/>
</dbReference>
<dbReference type="InterPro" id="IPR020449">
    <property type="entry name" value="Tscrpt_reg_AraC-type_HTH"/>
</dbReference>
<proteinExistence type="predicted"/>
<dbReference type="Gene3D" id="3.40.50.880">
    <property type="match status" value="1"/>
</dbReference>
<sequence length="341" mass="37506">MAQSPTTRRFTFLLLDRFTMLPFAAALDSLRLANKMAGTRLYDWRLIGPQGDFAACSNGSQIRLDGGLGDDIAVTRDEVVIVCGGDDITAQASRPVLAWLRRQARTGAVLGAVCTGAHILARAGLLDGRRATIHWENHDSFSETFPEVQLHRQVFVDDGSRLTAGGGTSSIDMMLHRIGQTHGPDLASQIADQMLHTAIRTGRDHQRLSITTRIGIRHPRLAAVVARIEANLESPVSPSQLAEDAGMSTRQLERLFMRYLNRSPKRYYLEARLGRARQLLLNTDLPLIEIAIACGFSSSSHFSKCYRDRYGTSPYRERGVQKAAAVVALPVRTDTVLALAS</sequence>
<dbReference type="InterPro" id="IPR009057">
    <property type="entry name" value="Homeodomain-like_sf"/>
</dbReference>
<dbReference type="InterPro" id="IPR052158">
    <property type="entry name" value="INH-QAR"/>
</dbReference>
<dbReference type="SUPFAM" id="SSF52317">
    <property type="entry name" value="Class I glutamine amidotransferase-like"/>
    <property type="match status" value="1"/>
</dbReference>
<dbReference type="Gene3D" id="1.10.10.60">
    <property type="entry name" value="Homeodomain-like"/>
    <property type="match status" value="1"/>
</dbReference>
<dbReference type="InterPro" id="IPR002818">
    <property type="entry name" value="DJ-1/PfpI"/>
</dbReference>
<organism evidence="5 6">
    <name type="scientific">Paracoccus haematequi</name>
    <dbReference type="NCBI Taxonomy" id="2491866"/>
    <lineage>
        <taxon>Bacteria</taxon>
        <taxon>Pseudomonadati</taxon>
        <taxon>Pseudomonadota</taxon>
        <taxon>Alphaproteobacteria</taxon>
        <taxon>Rhodobacterales</taxon>
        <taxon>Paracoccaceae</taxon>
        <taxon>Paracoccus</taxon>
    </lineage>
</organism>
<feature type="domain" description="HTH araC/xylS-type" evidence="4">
    <location>
        <begin position="222"/>
        <end position="320"/>
    </location>
</feature>
<protein>
    <submittedName>
        <fullName evidence="5">HTH-type transcriptional regulator CdhR</fullName>
    </submittedName>
</protein>
<dbReference type="AlphaFoldDB" id="A0A3S4GN47"/>
<dbReference type="PANTHER" id="PTHR43130:SF3">
    <property type="entry name" value="HTH-TYPE TRANSCRIPTIONAL REGULATOR RV1931C"/>
    <property type="match status" value="1"/>
</dbReference>
<reference evidence="5 6" key="1">
    <citation type="submission" date="2018-12" db="EMBL/GenBank/DDBJ databases">
        <authorList>
            <person name="Criscuolo A."/>
        </authorList>
    </citation>
    <scope>NUCLEOTIDE SEQUENCE [LARGE SCALE GENOMIC DNA]</scope>
    <source>
        <strain evidence="5">ACIP1116241</strain>
    </source>
</reference>
<dbReference type="CDD" id="cd03136">
    <property type="entry name" value="GATase1_AraC_ArgR_like"/>
    <property type="match status" value="1"/>
</dbReference>
<dbReference type="PROSITE" id="PS00041">
    <property type="entry name" value="HTH_ARAC_FAMILY_1"/>
    <property type="match status" value="1"/>
</dbReference>
<dbReference type="InterPro" id="IPR029062">
    <property type="entry name" value="Class_I_gatase-like"/>
</dbReference>
<dbReference type="PANTHER" id="PTHR43130">
    <property type="entry name" value="ARAC-FAMILY TRANSCRIPTIONAL REGULATOR"/>
    <property type="match status" value="1"/>
</dbReference>
<keyword evidence="6" id="KW-1185">Reference proteome</keyword>
<dbReference type="SMART" id="SM00342">
    <property type="entry name" value="HTH_ARAC"/>
    <property type="match status" value="1"/>
</dbReference>
<dbReference type="Pfam" id="PF01965">
    <property type="entry name" value="DJ-1_PfpI"/>
    <property type="match status" value="1"/>
</dbReference>
<dbReference type="Pfam" id="PF12833">
    <property type="entry name" value="HTH_18"/>
    <property type="match status" value="1"/>
</dbReference>
<dbReference type="InterPro" id="IPR018062">
    <property type="entry name" value="HTH_AraC-typ_CS"/>
</dbReference>
<evidence type="ECO:0000256" key="1">
    <source>
        <dbReference type="ARBA" id="ARBA00023015"/>
    </source>
</evidence>
<name>A0A3S4GN47_9RHOB</name>
<keyword evidence="1" id="KW-0805">Transcription regulation</keyword>
<dbReference type="GO" id="GO:0003700">
    <property type="term" value="F:DNA-binding transcription factor activity"/>
    <property type="evidence" value="ECO:0007669"/>
    <property type="project" value="InterPro"/>
</dbReference>
<dbReference type="InterPro" id="IPR018060">
    <property type="entry name" value="HTH_AraC"/>
</dbReference>
<gene>
    <name evidence="5" type="primary">cdhR_1</name>
    <name evidence="5" type="ORF">PARHAE_01787</name>
</gene>
<keyword evidence="2" id="KW-0238">DNA-binding</keyword>
<evidence type="ECO:0000259" key="4">
    <source>
        <dbReference type="PROSITE" id="PS01124"/>
    </source>
</evidence>
<evidence type="ECO:0000256" key="3">
    <source>
        <dbReference type="ARBA" id="ARBA00023163"/>
    </source>
</evidence>
<evidence type="ECO:0000313" key="6">
    <source>
        <dbReference type="Proteomes" id="UP000270743"/>
    </source>
</evidence>
<dbReference type="OrthoDB" id="9793400at2"/>
<dbReference type="PRINTS" id="PR00032">
    <property type="entry name" value="HTHARAC"/>
</dbReference>
<dbReference type="RefSeq" id="WP_126154277.1">
    <property type="nucleotide sequence ID" value="NZ_UZWE01000029.1"/>
</dbReference>
<dbReference type="PROSITE" id="PS01124">
    <property type="entry name" value="HTH_ARAC_FAMILY_2"/>
    <property type="match status" value="1"/>
</dbReference>
<evidence type="ECO:0000313" key="5">
    <source>
        <dbReference type="EMBL" id="VDS08603.1"/>
    </source>
</evidence>
<evidence type="ECO:0000256" key="2">
    <source>
        <dbReference type="ARBA" id="ARBA00023125"/>
    </source>
</evidence>
<dbReference type="GO" id="GO:0043565">
    <property type="term" value="F:sequence-specific DNA binding"/>
    <property type="evidence" value="ECO:0007669"/>
    <property type="project" value="InterPro"/>
</dbReference>
<keyword evidence="3" id="KW-0804">Transcription</keyword>
<dbReference type="Proteomes" id="UP000270743">
    <property type="component" value="Unassembled WGS sequence"/>
</dbReference>
<dbReference type="SUPFAM" id="SSF46689">
    <property type="entry name" value="Homeodomain-like"/>
    <property type="match status" value="2"/>
</dbReference>